<name>A0A0C3KDK4_9AGAM</name>
<reference evidence="4" key="2">
    <citation type="submission" date="2015-01" db="EMBL/GenBank/DDBJ databases">
        <title>Evolutionary Origins and Diversification of the Mycorrhizal Mutualists.</title>
        <authorList>
            <consortium name="DOE Joint Genome Institute"/>
            <consortium name="Mycorrhizal Genomics Consortium"/>
            <person name="Kohler A."/>
            <person name="Kuo A."/>
            <person name="Nagy L.G."/>
            <person name="Floudas D."/>
            <person name="Copeland A."/>
            <person name="Barry K.W."/>
            <person name="Cichocki N."/>
            <person name="Veneault-Fourrey C."/>
            <person name="LaButti K."/>
            <person name="Lindquist E.A."/>
            <person name="Lipzen A."/>
            <person name="Lundell T."/>
            <person name="Morin E."/>
            <person name="Murat C."/>
            <person name="Riley R."/>
            <person name="Ohm R."/>
            <person name="Sun H."/>
            <person name="Tunlid A."/>
            <person name="Henrissat B."/>
            <person name="Grigoriev I.V."/>
            <person name="Hibbett D.S."/>
            <person name="Martin F."/>
        </authorList>
    </citation>
    <scope>NUCLEOTIDE SEQUENCE [LARGE SCALE GENOMIC DNA]</scope>
    <source>
        <strain evidence="4">MUT 4182</strain>
    </source>
</reference>
<accession>A0A0C3KDK4</accession>
<evidence type="ECO:0000256" key="1">
    <source>
        <dbReference type="SAM" id="MobiDB-lite"/>
    </source>
</evidence>
<keyword evidence="2" id="KW-0812">Transmembrane</keyword>
<organism evidence="3 4">
    <name type="scientific">Tulasnella calospora MUT 4182</name>
    <dbReference type="NCBI Taxonomy" id="1051891"/>
    <lineage>
        <taxon>Eukaryota</taxon>
        <taxon>Fungi</taxon>
        <taxon>Dikarya</taxon>
        <taxon>Basidiomycota</taxon>
        <taxon>Agaricomycotina</taxon>
        <taxon>Agaricomycetes</taxon>
        <taxon>Cantharellales</taxon>
        <taxon>Tulasnellaceae</taxon>
        <taxon>Tulasnella</taxon>
    </lineage>
</organism>
<keyword evidence="2" id="KW-1133">Transmembrane helix</keyword>
<protein>
    <submittedName>
        <fullName evidence="3">Uncharacterized protein</fullName>
    </submittedName>
</protein>
<evidence type="ECO:0000313" key="3">
    <source>
        <dbReference type="EMBL" id="KIO19518.1"/>
    </source>
</evidence>
<keyword evidence="2" id="KW-0472">Membrane</keyword>
<reference evidence="3 4" key="1">
    <citation type="submission" date="2014-04" db="EMBL/GenBank/DDBJ databases">
        <authorList>
            <consortium name="DOE Joint Genome Institute"/>
            <person name="Kuo A."/>
            <person name="Girlanda M."/>
            <person name="Perotto S."/>
            <person name="Kohler A."/>
            <person name="Nagy L.G."/>
            <person name="Floudas D."/>
            <person name="Copeland A."/>
            <person name="Barry K.W."/>
            <person name="Cichocki N."/>
            <person name="Veneault-Fourrey C."/>
            <person name="LaButti K."/>
            <person name="Lindquist E.A."/>
            <person name="Lipzen A."/>
            <person name="Lundell T."/>
            <person name="Morin E."/>
            <person name="Murat C."/>
            <person name="Sun H."/>
            <person name="Tunlid A."/>
            <person name="Henrissat B."/>
            <person name="Grigoriev I.V."/>
            <person name="Hibbett D.S."/>
            <person name="Martin F."/>
            <person name="Nordberg H.P."/>
            <person name="Cantor M.N."/>
            <person name="Hua S.X."/>
        </authorList>
    </citation>
    <scope>NUCLEOTIDE SEQUENCE [LARGE SCALE GENOMIC DNA]</scope>
    <source>
        <strain evidence="3 4">MUT 4182</strain>
    </source>
</reference>
<dbReference type="OrthoDB" id="10531869at2759"/>
<dbReference type="HOGENOM" id="CLU_924995_0_0_1"/>
<dbReference type="EMBL" id="KN823217">
    <property type="protein sequence ID" value="KIO19518.1"/>
    <property type="molecule type" value="Genomic_DNA"/>
</dbReference>
<feature type="transmembrane region" description="Helical" evidence="2">
    <location>
        <begin position="274"/>
        <end position="296"/>
    </location>
</feature>
<sequence>MDARDKSTLAVSIEGSIEERTSSNSRLIILHTVQNFPTSSIEMHIPHDGPTHITSPMDLNEEPTWNLPTPGDSAGAHPKGEQKRGRAVSVLRTCSVSQKVGGGMTESSCLDTNAVASILCMEHETAPDLLPDDRGGHLPGDIEVSGLRSPCGNTRFRHAQDQDHPLTSCQVSNDISPGFFCRGSTIELCPCTQQMGHAEVTCGCFPAARTAFRPLPPPQRCARNETSYPPRHANLTDALAQAMQETSGRLDDLERGAAEEEAPWMGIRSPRMGLILTILALAAMILEGGTRLYGAIHSPPT</sequence>
<evidence type="ECO:0000313" key="4">
    <source>
        <dbReference type="Proteomes" id="UP000054248"/>
    </source>
</evidence>
<keyword evidence="4" id="KW-1185">Reference proteome</keyword>
<dbReference type="AlphaFoldDB" id="A0A0C3KDK4"/>
<dbReference type="Proteomes" id="UP000054248">
    <property type="component" value="Unassembled WGS sequence"/>
</dbReference>
<proteinExistence type="predicted"/>
<evidence type="ECO:0000256" key="2">
    <source>
        <dbReference type="SAM" id="Phobius"/>
    </source>
</evidence>
<gene>
    <name evidence="3" type="ORF">M407DRAFT_30843</name>
</gene>
<feature type="region of interest" description="Disordered" evidence="1">
    <location>
        <begin position="66"/>
        <end position="85"/>
    </location>
</feature>